<dbReference type="PANTHER" id="PTHR34408:SF1">
    <property type="entry name" value="GLYCOSYL HYDROLASE FAMILY 19 DOMAIN-CONTAINING PROTEIN HI_1415"/>
    <property type="match status" value="1"/>
</dbReference>
<gene>
    <name evidence="2" type="ORF">MUO14_02260</name>
</gene>
<organism evidence="2 3">
    <name type="scientific">Halobacillus shinanisalinarum</name>
    <dbReference type="NCBI Taxonomy" id="2932258"/>
    <lineage>
        <taxon>Bacteria</taxon>
        <taxon>Bacillati</taxon>
        <taxon>Bacillota</taxon>
        <taxon>Bacilli</taxon>
        <taxon>Bacillales</taxon>
        <taxon>Bacillaceae</taxon>
        <taxon>Halobacillus</taxon>
    </lineage>
</organism>
<evidence type="ECO:0000313" key="2">
    <source>
        <dbReference type="EMBL" id="UOQ93835.1"/>
    </source>
</evidence>
<dbReference type="PROSITE" id="PS51781">
    <property type="entry name" value="SH3B"/>
    <property type="match status" value="3"/>
</dbReference>
<dbReference type="PANTHER" id="PTHR34408">
    <property type="entry name" value="FAMILY PROTEIN, PUTATIVE-RELATED"/>
    <property type="match status" value="1"/>
</dbReference>
<feature type="domain" description="SH3b" evidence="1">
    <location>
        <begin position="87"/>
        <end position="149"/>
    </location>
</feature>
<dbReference type="EMBL" id="CP095074">
    <property type="protein sequence ID" value="UOQ93835.1"/>
    <property type="molecule type" value="Genomic_DNA"/>
</dbReference>
<dbReference type="Proteomes" id="UP000831880">
    <property type="component" value="Chromosome"/>
</dbReference>
<dbReference type="RefSeq" id="WP_244753446.1">
    <property type="nucleotide sequence ID" value="NZ_CP095074.1"/>
</dbReference>
<dbReference type="InterPro" id="IPR052354">
    <property type="entry name" value="Cell_Wall_Dynamics_Protein"/>
</dbReference>
<protein>
    <submittedName>
        <fullName evidence="2">SH3 domain-containing protein</fullName>
    </submittedName>
</protein>
<feature type="domain" description="SH3b" evidence="1">
    <location>
        <begin position="166"/>
        <end position="229"/>
    </location>
</feature>
<sequence length="235" mass="26575">MKGWLSLLFIFSGLIWMTTNIVHADQAIIQVDRLNVRSGPSLSDSIIGQANNNETYRIVNEKNNWTQIEWNDKKGWVASYLVKIKQEESFTSKVDYLRVREEPGMDGKIRGYLMKNKQATKKKQQGDWVLISSAKISGWVHTDYLSTYAHSNSKDIQETDSNGKLLGEVTVATAVINVRTQASTNSSVITQVGKGKTFDYISESKGWYQVRVDNNKTGWVAGWLVTNKINSPLHQ</sequence>
<keyword evidence="3" id="KW-1185">Reference proteome</keyword>
<accession>A0ABY4H068</accession>
<proteinExistence type="predicted"/>
<reference evidence="2 3" key="1">
    <citation type="submission" date="2022-04" db="EMBL/GenBank/DDBJ databases">
        <title>Halobacillus sp. isolated from saltern.</title>
        <authorList>
            <person name="Won M."/>
            <person name="Lee C.-M."/>
            <person name="Woen H.-Y."/>
            <person name="Kwon S.-W."/>
        </authorList>
    </citation>
    <scope>NUCLEOTIDE SEQUENCE [LARGE SCALE GENOMIC DNA]</scope>
    <source>
        <strain evidence="2 3">SSTM10-2</strain>
    </source>
</reference>
<evidence type="ECO:0000259" key="1">
    <source>
        <dbReference type="PROSITE" id="PS51781"/>
    </source>
</evidence>
<dbReference type="SMART" id="SM00287">
    <property type="entry name" value="SH3b"/>
    <property type="match status" value="3"/>
</dbReference>
<dbReference type="Gene3D" id="2.30.30.40">
    <property type="entry name" value="SH3 Domains"/>
    <property type="match status" value="3"/>
</dbReference>
<evidence type="ECO:0000313" key="3">
    <source>
        <dbReference type="Proteomes" id="UP000831880"/>
    </source>
</evidence>
<name>A0ABY4H068_9BACI</name>
<feature type="domain" description="SH3b" evidence="1">
    <location>
        <begin position="24"/>
        <end position="85"/>
    </location>
</feature>
<dbReference type="Pfam" id="PF08239">
    <property type="entry name" value="SH3_3"/>
    <property type="match status" value="3"/>
</dbReference>
<dbReference type="InterPro" id="IPR003646">
    <property type="entry name" value="SH3-like_bac-type"/>
</dbReference>